<evidence type="ECO:0000313" key="1">
    <source>
        <dbReference type="EMBL" id="GAD02035.1"/>
    </source>
</evidence>
<dbReference type="AlphaFoldDB" id="R9PL21"/>
<comment type="caution">
    <text evidence="1">The sequence shown here is derived from an EMBL/GenBank/DDBJ whole genome shotgun (WGS) entry which is preliminary data.</text>
</comment>
<keyword evidence="2" id="KW-1185">Reference proteome</keyword>
<name>R9PL21_AGAAL</name>
<dbReference type="STRING" id="1331007.AALB_2115"/>
<sequence>MTSCEQHVTQITFKLKALLVKTSSLFQPYKARLAAQKLKLNQ</sequence>
<organism evidence="1 2">
    <name type="scientific">Agarivorans albus MKT 106</name>
    <dbReference type="NCBI Taxonomy" id="1331007"/>
    <lineage>
        <taxon>Bacteria</taxon>
        <taxon>Pseudomonadati</taxon>
        <taxon>Pseudomonadota</taxon>
        <taxon>Gammaproteobacteria</taxon>
        <taxon>Alteromonadales</taxon>
        <taxon>Alteromonadaceae</taxon>
        <taxon>Agarivorans</taxon>
    </lineage>
</organism>
<evidence type="ECO:0000313" key="2">
    <source>
        <dbReference type="Proteomes" id="UP000014461"/>
    </source>
</evidence>
<protein>
    <submittedName>
        <fullName evidence="1">Uncharacterized protein</fullName>
    </submittedName>
</protein>
<dbReference type="Proteomes" id="UP000014461">
    <property type="component" value="Unassembled WGS sequence"/>
</dbReference>
<gene>
    <name evidence="1" type="ORF">AALB_2115</name>
</gene>
<accession>R9PL21</accession>
<proteinExistence type="predicted"/>
<dbReference type="EMBL" id="BARX01000013">
    <property type="protein sequence ID" value="GAD02035.1"/>
    <property type="molecule type" value="Genomic_DNA"/>
</dbReference>
<reference evidence="1" key="1">
    <citation type="journal article" date="2013" name="Genome Announc.">
        <title>Draft Genome Sequence of Agarivorans albus Strain MKT 106T, an Agarolytic Marine Bacterium.</title>
        <authorList>
            <person name="Yasuike M."/>
            <person name="Nakamura Y."/>
            <person name="Kai W."/>
            <person name="Fujiwara A."/>
            <person name="Fukui Y."/>
            <person name="Satomi M."/>
            <person name="Sano M."/>
        </authorList>
    </citation>
    <scope>NUCLEOTIDE SEQUENCE [LARGE SCALE GENOMIC DNA]</scope>
</reference>